<evidence type="ECO:0000313" key="3">
    <source>
        <dbReference type="EMBL" id="RXI78385.1"/>
    </source>
</evidence>
<dbReference type="OrthoDB" id="2282798at2"/>
<dbReference type="InterPro" id="IPR027994">
    <property type="entry name" value="WxL_dom"/>
</dbReference>
<protein>
    <recommendedName>
        <fullName evidence="2">WxL domain-containing protein</fullName>
    </recommendedName>
</protein>
<dbReference type="Pfam" id="PF13731">
    <property type="entry name" value="WxL"/>
    <property type="match status" value="1"/>
</dbReference>
<sequence length="235" mass="23390">MMTKKILRLLVAASTLAGFLVAGGITVNADDASSSSSSSSPVSGTSTTTANVTLNAESFSGDSSDGNTNGLAGGIKLQSVPGFQFGTQTIDTSASEAHYVTANTLAPVTVINPGIATGWNVTVASGPMTSTNGDVLKASNLNLTAGSPTSETTDNNADATANMPTFSNVILNTDGSSGNVPVATAAVKSGLGTWNMPYTNATLNVAQNNLAGTYTSNLTWTLTNAPSGAATTPAS</sequence>
<gene>
    <name evidence="3" type="ORF">DXH47_07190</name>
</gene>
<evidence type="ECO:0000259" key="2">
    <source>
        <dbReference type="Pfam" id="PF13731"/>
    </source>
</evidence>
<evidence type="ECO:0000313" key="4">
    <source>
        <dbReference type="Proteomes" id="UP000290602"/>
    </source>
</evidence>
<accession>A0A4Q0VH20</accession>
<dbReference type="Proteomes" id="UP000290602">
    <property type="component" value="Unassembled WGS sequence"/>
</dbReference>
<name>A0A4Q0VH20_9LACO</name>
<evidence type="ECO:0000256" key="1">
    <source>
        <dbReference type="SAM" id="SignalP"/>
    </source>
</evidence>
<reference evidence="3 4" key="1">
    <citation type="submission" date="2018-08" db="EMBL/GenBank/DDBJ databases">
        <title>Lactobacillus suantsai sp. nov., isolated from traditional fermented suan-tsai in Taiwan.</title>
        <authorList>
            <person name="Huang C.-H."/>
        </authorList>
    </citation>
    <scope>NUCLEOTIDE SEQUENCE [LARGE SCALE GENOMIC DNA]</scope>
    <source>
        <strain evidence="3 4">BCRC 12945</strain>
    </source>
</reference>
<dbReference type="AlphaFoldDB" id="A0A4Q0VH20"/>
<feature type="domain" description="WxL" evidence="2">
    <location>
        <begin position="65"/>
        <end position="226"/>
    </location>
</feature>
<feature type="chain" id="PRO_5039428652" description="WxL domain-containing protein" evidence="1">
    <location>
        <begin position="23"/>
        <end position="235"/>
    </location>
</feature>
<keyword evidence="1" id="KW-0732">Signal</keyword>
<proteinExistence type="predicted"/>
<feature type="signal peptide" evidence="1">
    <location>
        <begin position="1"/>
        <end position="22"/>
    </location>
</feature>
<keyword evidence="4" id="KW-1185">Reference proteome</keyword>
<organism evidence="3 4">
    <name type="scientific">Levilactobacillus suantsaii</name>
    <dbReference type="NCBI Taxonomy" id="2292255"/>
    <lineage>
        <taxon>Bacteria</taxon>
        <taxon>Bacillati</taxon>
        <taxon>Bacillota</taxon>
        <taxon>Bacilli</taxon>
        <taxon>Lactobacillales</taxon>
        <taxon>Lactobacillaceae</taxon>
        <taxon>Levilactobacillus</taxon>
    </lineage>
</organism>
<comment type="caution">
    <text evidence="3">The sequence shown here is derived from an EMBL/GenBank/DDBJ whole genome shotgun (WGS) entry which is preliminary data.</text>
</comment>
<dbReference type="EMBL" id="QXIL01000012">
    <property type="protein sequence ID" value="RXI78385.1"/>
    <property type="molecule type" value="Genomic_DNA"/>
</dbReference>